<dbReference type="EMBL" id="JAVREP010000012">
    <property type="protein sequence ID" value="MDT0330363.1"/>
    <property type="molecule type" value="Genomic_DNA"/>
</dbReference>
<name>A0ABU2MCF2_9ACTN</name>
<organism evidence="2 3">
    <name type="scientific">Nocardiopsis lambiniae</name>
    <dbReference type="NCBI Taxonomy" id="3075539"/>
    <lineage>
        <taxon>Bacteria</taxon>
        <taxon>Bacillati</taxon>
        <taxon>Actinomycetota</taxon>
        <taxon>Actinomycetes</taxon>
        <taxon>Streptosporangiales</taxon>
        <taxon>Nocardiopsidaceae</taxon>
        <taxon>Nocardiopsis</taxon>
    </lineage>
</organism>
<dbReference type="RefSeq" id="WP_311512929.1">
    <property type="nucleotide sequence ID" value="NZ_JAVREP010000012.1"/>
</dbReference>
<accession>A0ABU2MCF2</accession>
<proteinExistence type="predicted"/>
<evidence type="ECO:0000256" key="1">
    <source>
        <dbReference type="SAM" id="MobiDB-lite"/>
    </source>
</evidence>
<sequence>MSPHTSGTTAPRDHAPTTPTAPRDPTPPTPQDLVPHLRGLARSLRERAAAERRPS</sequence>
<keyword evidence="3" id="KW-1185">Reference proteome</keyword>
<dbReference type="Proteomes" id="UP001183390">
    <property type="component" value="Unassembled WGS sequence"/>
</dbReference>
<evidence type="ECO:0000313" key="3">
    <source>
        <dbReference type="Proteomes" id="UP001183390"/>
    </source>
</evidence>
<evidence type="ECO:0000313" key="2">
    <source>
        <dbReference type="EMBL" id="MDT0330363.1"/>
    </source>
</evidence>
<comment type="caution">
    <text evidence="2">The sequence shown here is derived from an EMBL/GenBank/DDBJ whole genome shotgun (WGS) entry which is preliminary data.</text>
</comment>
<protein>
    <submittedName>
        <fullName evidence="2">Uncharacterized protein</fullName>
    </submittedName>
</protein>
<gene>
    <name evidence="2" type="ORF">RM479_18255</name>
</gene>
<feature type="region of interest" description="Disordered" evidence="1">
    <location>
        <begin position="1"/>
        <end position="35"/>
    </location>
</feature>
<reference evidence="3" key="1">
    <citation type="submission" date="2023-07" db="EMBL/GenBank/DDBJ databases">
        <title>30 novel species of actinomycetes from the DSMZ collection.</title>
        <authorList>
            <person name="Nouioui I."/>
        </authorList>
    </citation>
    <scope>NUCLEOTIDE SEQUENCE [LARGE SCALE GENOMIC DNA]</scope>
    <source>
        <strain evidence="3">DSM 44743</strain>
    </source>
</reference>